<evidence type="ECO:0000313" key="14">
    <source>
        <dbReference type="Ensembl" id="ENSFHEP00000006010.1"/>
    </source>
</evidence>
<dbReference type="Gene3D" id="2.30.30.40">
    <property type="entry name" value="SH3 Domains"/>
    <property type="match status" value="1"/>
</dbReference>
<dbReference type="GO" id="GO:0005882">
    <property type="term" value="C:intermediate filament"/>
    <property type="evidence" value="ECO:0007669"/>
    <property type="project" value="TreeGrafter"/>
</dbReference>
<dbReference type="GO" id="GO:0005886">
    <property type="term" value="C:plasma membrane"/>
    <property type="evidence" value="ECO:0007669"/>
    <property type="project" value="UniProtKB-SubCell"/>
</dbReference>
<dbReference type="GO" id="GO:0098609">
    <property type="term" value="P:cell-cell adhesion"/>
    <property type="evidence" value="ECO:0007669"/>
    <property type="project" value="TreeGrafter"/>
</dbReference>
<feature type="coiled-coil region" evidence="10">
    <location>
        <begin position="725"/>
        <end position="889"/>
    </location>
</feature>
<sequence>YGAMSNTMGRRKSTRKSSGGGEDRARILMNEALAWIATQKAGTNSNTHRAKMSNLRTDQLRELSEIVNNICDEIMWVNDREEQELMFDWGDKNIEEYIPKKQESYSRLMKDLEEKEMELHKIGATTKALLKNNHPASDKIEAYMETLQTQWSWLLQITKCIDTHLKENAAYSQFFKETNATMKALHEEHELIRKSFVCNKNTSLDDLKELLKGLEREKEKLMDHKRQVQHLTAKSKSIVRLKPRNPEEKGCSGILVKALTDYKQDQKAILTGNEAILKDNSQRSKWKVIGPGGLDMLIPSVCLIIPPPNPLCISLAAKNEQYYEAIMSIWHQLYINVKSLIAWQYCLMDIKYINSLTISMLSKMRPEEYRQILRKLEAHYEDFKVSSHESEMIADEDKRNMEDQVNGAHNHYNKLVVELPTHGECFRNFLNTNLNMKINGSNTNILPHIDDLQGFTLRVLNACDMTVFRLRALRDMLESIARAEDIVKVHEARLTEKETTSLSPAEVSEYMETLKVLLKRDILTSMESELSKANHWNSQMGGSFHRCDLMLSKFSEQVGMLSDRWRRIQAQIDTRLQDLQQYLPQLQHYKQTSTSIIEWIDATRRKQDALQGPASCNFYVISLFYWFIKALNMEIKAKRETVESVLKDNEACVNTIKDYETDLNSYTSGLETLLSIPIKRTMLKSPSMELNQEAIHLQTRYMELLTLSGDYYKFLGESLKNMEQLKIRNTRIDLLEEELRRLKDDMQERNDQNKSLEDAVAQFKLQLSRSQEQLLSLEEVKQTTALQCSATKDSLDSTQSQLTDLKNEVERLKYLLGEEKRKTKLAEERYTQQQEEYDSVLRKRQQELETVSWSKVEVEKSLTNKEHEIEKLRQQLAEESARFMEQQKEMSKVRSHFSTEINSLKLSYESQIQISRTDIQRLSAQRDEDTAQLQMQYDRMEAERRNLEDELRRLRTFFSQTEEQKKRAEEEAFNQRAMLIEDGHRRREMESQMELLMKQRDEEKNQHKEELAEVLNTLQEKNDQLVYVTHSLEEETRRRKTAEEGQVVLEQSLGQLQVKLNSSSMAATQLSECQEELLQTRSQLERENKERCRMEQNMSRLQGRIKDLQAVRDSLEGQVENLRKAHQEEVSRRTLVEGELEKTTVTMTEYTSTITTLLQSQEQASTSQKRSEEEHLQLKEELEKTIRENQICSDRNTQLSAELKNLKEQLLQEKSQAKEANLRNEVLYKTIGEKTKALNESSAELQRLKEVIETQTRERLRMEEELRAVRQEKEEVLKSKKGIDDELSSQITALELQLQASERSNAEHRNLVSELSSEREKLKLEAEKIEKQVTEIVSERDSLLQKLQRLELDKEQMQRQEEELNRLKLSLESEFRNKQRLQEENERVKRDLSYWKDQCDGKQSLIRQYDTDKDILEREKKSLKSEIEKLMKELRELEEKYKSRLTEQHISYQALKESCKIEPHTGLLLLPINEKLDPSKLIFDGVRKPVTAKQLFDCGVLDKPTYNKLIKGDKTVPEVSLEKKIFLKGTGSIAGVTVGSLGKMSLSQAKTQMLMPPESADVLLEAQAATGHIIDPMSNQKLTVDEACARRVVDRCDRDRLLAAEAAAVGYKDPHTGQPLSVFEAVKKGLIDKKTGVRLLQAQESAGGILDPNLSVFLPKDTAIKRNLLDQDLCRVLSQNPECYLDPDTERDASYGALKKKCKNEPHTGLAFLPLADRKDPSKLMFDGVRKPVSAQQLLDCGVLDKPTFNKLIRGEKTVPEVSVDKKIFLKGTGSIAGVTVGSLGKMSLSNAKKQMLMPSESADLLLEAQAATGHIIDPMANQKLTVEEACARRVVDKSDQDKLLAAEAAAVGYKDPHTGQSLSVFEGIKKGLIDKKTGVRLLQAQESAGGILDPNLSVFLPKDTALKRNLLDEDLYRALSQNPECYLDPDTERDASYGAIKKKCKTEPQTGLALLPLADRKDPSKLIFDGVRKPVSAQELLDCGVLDKPTFNKLIKGEKTVPEVSVDKKIFLKGTGSIAGVTVGSQGKMSLSNAKKQMLMPAASAYLLLEAQAATGHIIDPMSNQKLTVEEACARGVVDKSDQDKLLAAEAAAVGYKDPHTGQTLSVFEAVKQGLIDKKTGVRLLQAQESAGGILDPNLSVFLPKETALKRNLLDEDLYRVLNQNPNCYLDPDTECDASYGALKKKCKNEPHTGLALLPLADRKDPSKLMFDGVRKPVSAQQLLDCGVLDKPTFNKLIKGEKTVAEVSVDKKVFLKGTGSIAGVTGGSRGKISLSNAKKQMLMPPESADLLLEAQAATGKIIDPMSNQKLTVEEACAKGVVDRSDRDKLLAAEAAAIGYRDPNTGQSLSVFEAIKKGLIDKKTGVRLLQAQESAGGILDPNLSVFLPKETALKRNLLDEDVLRALNQNPNCYLDPDTERDISYGSLKKRCKIEPHTALVLLPFTERNDPSKLIFDGVRKPVSAQQLLECGVIDQATFNKLIKGEKTVSEVSVDKKVYLKGTGPIGGVLAGRQGKISFSEAKKQKIISEDSADLLLEAQAATGHIIDPKTEQKFTVEVACIKGVVDFKDQSRLLAAESAAVGYKDPSSGKIISLFEAMKKGIINEKTGLRLLQAQDSVGGILDPNLSVFLPKDTAIKRNLLDEKLINALKQNPACYLNPETEDNASYGALKAKCNTNTHTGLHIFPVSEKCDPSKILFDGVHKTVTAQQLLDCGVLDKETFDQLMKGKKTVSEVSVDIKIFLKGTGPIAGVAAGSVEKMSFTEAKKQKIMLSDSANKLLLAQAATGHIIDPRTNKKLTVKEAFARGLVDKEDESMLFAAEAAAIGYRDPDTGKVLSAAQAMRKGIIDKDTALSLLQAQESVGGILDPSLSVFLPKDIARKRGLIDEDLYQALNQSPECYLDPDTQQPTPYISLKKKCKSDPSTGLLLLPKPKQSLTIRGLRNEVSVKDLVNANLLTRSDVDQLNAGKLTSQDIENRLRSYLGGSTCIAGVYDEASDKVMSIYQAMDNNLLRRGTTLELLEAQAASGFMIDPINNLFLTVAEAYNRRLFGPEFKEKLLSAEKAVTGYKMPGTDKIISLFQAIENNLVEKGHGIRLLEAQIASGGIIDPQHSHRIDVNVAYKRGYFNEEMNKILTDESDDTKGFFDPNTEENLTYLELKKRCIIDKKTGLVLLPIIDKNKQESSQKNTVRKRRVIIVDPETGKEMTVREAYQKGYIDRDTYLELSEQECEWEEITITAPDGSIRLVIIDRSTGRQYDINDLLENQIIDQSILEQYRSHSITLTQFADIISNKTAHDSASLSSSKLIPEPSGKSSVTSSSMTSTSRTSTSLNSSSGTLSTSIISENSTPASFQSSSSSSSSSAGVSRPLSPTFTKTTTTKTTTIIERGFSSSTVAEDLSDSQRRLSSVSITLSPPLQAVGEVEPVGAIFDTEVLEKISVTEALNRGLVDSITAQRLLEAQACTGGIVNPTNGKRLSIQEASRVGLIANDMVTKLKPAQKAYFGFEDIKINRKLSAAQAMKEMWLPYEAGQRFLEFQVATGGLYDPEKGCRRSIEDALTMGWLDVRAAQKLQDIKLHTKILTCPKSKLRISYKEALDNCLVEDGTGVKMLQASSVSSRGISSPYNVASAPGSKTGSRSGSQRGSRRSSLDLGSSLIPHSFSSFTSFSSTK</sequence>
<evidence type="ECO:0000256" key="11">
    <source>
        <dbReference type="SAM" id="MobiDB-lite"/>
    </source>
</evidence>
<dbReference type="InterPro" id="IPR043197">
    <property type="entry name" value="Plakin"/>
</dbReference>
<reference evidence="14" key="1">
    <citation type="submission" date="2025-08" db="UniProtKB">
        <authorList>
            <consortium name="Ensembl"/>
        </authorList>
    </citation>
    <scope>IDENTIFICATION</scope>
</reference>
<feature type="coiled-coil region" evidence="10">
    <location>
        <begin position="204"/>
        <end position="234"/>
    </location>
</feature>
<dbReference type="InterPro" id="IPR041615">
    <property type="entry name" value="Desmoplakin_SH3"/>
</dbReference>
<evidence type="ECO:0000256" key="3">
    <source>
        <dbReference type="ARBA" id="ARBA00009109"/>
    </source>
</evidence>
<dbReference type="FunFam" id="3.90.1290.10:FF:000002">
    <property type="entry name" value="Plectin a"/>
    <property type="match status" value="1"/>
</dbReference>
<evidence type="ECO:0000256" key="10">
    <source>
        <dbReference type="SAM" id="Coils"/>
    </source>
</evidence>
<dbReference type="Gene3D" id="1.20.58.1060">
    <property type="match status" value="1"/>
</dbReference>
<dbReference type="Pfam" id="PF18373">
    <property type="entry name" value="Spectrin_2"/>
    <property type="match status" value="1"/>
</dbReference>
<dbReference type="GO" id="GO:0045104">
    <property type="term" value="P:intermediate filament cytoskeleton organization"/>
    <property type="evidence" value="ECO:0007669"/>
    <property type="project" value="InterPro"/>
</dbReference>
<name>A0A3Q2P2X6_FUNHE</name>
<dbReference type="InterPro" id="IPR001101">
    <property type="entry name" value="Plectin_repeat"/>
</dbReference>
<evidence type="ECO:0000256" key="7">
    <source>
        <dbReference type="ARBA" id="ARBA00022949"/>
    </source>
</evidence>
<dbReference type="GO" id="GO:0014704">
    <property type="term" value="C:intercalated disc"/>
    <property type="evidence" value="ECO:0007669"/>
    <property type="project" value="TreeGrafter"/>
</dbReference>
<evidence type="ECO:0000256" key="6">
    <source>
        <dbReference type="ARBA" id="ARBA00022737"/>
    </source>
</evidence>
<dbReference type="Gene3D" id="3.90.1290.10">
    <property type="entry name" value="Plakin repeat"/>
    <property type="match status" value="9"/>
</dbReference>
<accession>A0A3Q2P2X6</accession>
<proteinExistence type="inferred from homology"/>
<evidence type="ECO:0000256" key="2">
    <source>
        <dbReference type="ARBA" id="ARBA00004568"/>
    </source>
</evidence>
<dbReference type="GO" id="GO:0005198">
    <property type="term" value="F:structural molecule activity"/>
    <property type="evidence" value="ECO:0007669"/>
    <property type="project" value="TreeGrafter"/>
</dbReference>
<keyword evidence="4" id="KW-1003">Cell membrane</keyword>
<reference evidence="14" key="2">
    <citation type="submission" date="2025-09" db="UniProtKB">
        <authorList>
            <consortium name="Ensembl"/>
        </authorList>
    </citation>
    <scope>IDENTIFICATION</scope>
</reference>
<dbReference type="InterPro" id="IPR018159">
    <property type="entry name" value="Spectrin/alpha-actinin"/>
</dbReference>
<dbReference type="FunFam" id="3.90.1290.10:FF:000001">
    <property type="entry name" value="Plectin a"/>
    <property type="match status" value="7"/>
</dbReference>
<dbReference type="GO" id="GO:0043588">
    <property type="term" value="P:skin development"/>
    <property type="evidence" value="ECO:0007669"/>
    <property type="project" value="TreeGrafter"/>
</dbReference>
<evidence type="ECO:0000259" key="13">
    <source>
        <dbReference type="Pfam" id="PF18373"/>
    </source>
</evidence>
<feature type="compositionally biased region" description="Low complexity" evidence="11">
    <location>
        <begin position="3308"/>
        <end position="3341"/>
    </location>
</feature>
<dbReference type="GO" id="GO:0005737">
    <property type="term" value="C:cytoplasm"/>
    <property type="evidence" value="ECO:0007669"/>
    <property type="project" value="TreeGrafter"/>
</dbReference>
<evidence type="ECO:0000256" key="4">
    <source>
        <dbReference type="ARBA" id="ARBA00022475"/>
    </source>
</evidence>
<keyword evidence="6" id="KW-0677">Repeat</keyword>
<keyword evidence="8 10" id="KW-0175">Coiled coil</keyword>
<dbReference type="InterPro" id="IPR035915">
    <property type="entry name" value="Plakin_repeat_sf"/>
</dbReference>
<dbReference type="Gene3D" id="3.30.160.780">
    <property type="match status" value="1"/>
</dbReference>
<protein>
    <submittedName>
        <fullName evidence="14">Desmoplakin</fullName>
    </submittedName>
</protein>
<comment type="similarity">
    <text evidence="3">Belongs to the plakin or cytolinker family.</text>
</comment>
<dbReference type="GO" id="GO:0042060">
    <property type="term" value="P:wound healing"/>
    <property type="evidence" value="ECO:0007669"/>
    <property type="project" value="TreeGrafter"/>
</dbReference>
<dbReference type="Proteomes" id="UP000265000">
    <property type="component" value="Unplaced"/>
</dbReference>
<feature type="region of interest" description="Disordered" evidence="11">
    <location>
        <begin position="1"/>
        <end position="23"/>
    </location>
</feature>
<evidence type="ECO:0000256" key="1">
    <source>
        <dbReference type="ARBA" id="ARBA00004236"/>
    </source>
</evidence>
<dbReference type="CDD" id="cd00176">
    <property type="entry name" value="SPEC"/>
    <property type="match status" value="1"/>
</dbReference>
<comment type="subcellular location">
    <subcellularLocation>
        <location evidence="2">Cell junction</location>
        <location evidence="2">Desmosome</location>
    </subcellularLocation>
    <subcellularLocation>
        <location evidence="1">Cell membrane</location>
    </subcellularLocation>
</comment>
<keyword evidence="15" id="KW-1185">Reference proteome</keyword>
<dbReference type="Gene3D" id="1.20.58.60">
    <property type="match status" value="2"/>
</dbReference>
<organism evidence="14 15">
    <name type="scientific">Fundulus heteroclitus</name>
    <name type="common">Killifish</name>
    <name type="synonym">Mummichog</name>
    <dbReference type="NCBI Taxonomy" id="8078"/>
    <lineage>
        <taxon>Eukaryota</taxon>
        <taxon>Metazoa</taxon>
        <taxon>Chordata</taxon>
        <taxon>Craniata</taxon>
        <taxon>Vertebrata</taxon>
        <taxon>Euteleostomi</taxon>
        <taxon>Actinopterygii</taxon>
        <taxon>Neopterygii</taxon>
        <taxon>Teleostei</taxon>
        <taxon>Neoteleostei</taxon>
        <taxon>Acanthomorphata</taxon>
        <taxon>Ovalentaria</taxon>
        <taxon>Atherinomorphae</taxon>
        <taxon>Cyprinodontiformes</taxon>
        <taxon>Fundulidae</taxon>
        <taxon>Fundulus</taxon>
    </lineage>
</organism>
<dbReference type="GeneTree" id="ENSGT00940000154843"/>
<feature type="coiled-coil region" evidence="10">
    <location>
        <begin position="1168"/>
        <end position="1447"/>
    </location>
</feature>
<dbReference type="SUPFAM" id="SSF46966">
    <property type="entry name" value="Spectrin repeat"/>
    <property type="match status" value="2"/>
</dbReference>
<dbReference type="InterPro" id="IPR041573">
    <property type="entry name" value="Desmoplakin_Spectrin-like"/>
</dbReference>
<keyword evidence="9" id="KW-0472">Membrane</keyword>
<feature type="coiled-coil region" evidence="10">
    <location>
        <begin position="1070"/>
        <end position="1132"/>
    </location>
</feature>
<evidence type="ECO:0000313" key="15">
    <source>
        <dbReference type="Proteomes" id="UP000265000"/>
    </source>
</evidence>
<dbReference type="Ensembl" id="ENSFHET00000006218.1">
    <property type="protein sequence ID" value="ENSFHEP00000006010.1"/>
    <property type="gene ID" value="ENSFHEG00000007171.1"/>
</dbReference>
<feature type="region of interest" description="Disordered" evidence="11">
    <location>
        <begin position="3614"/>
        <end position="3666"/>
    </location>
</feature>
<evidence type="ECO:0000256" key="5">
    <source>
        <dbReference type="ARBA" id="ARBA00022553"/>
    </source>
</evidence>
<keyword evidence="5" id="KW-0597">Phosphoprotein</keyword>
<dbReference type="SUPFAM" id="SSF75399">
    <property type="entry name" value="Plakin repeat"/>
    <property type="match status" value="9"/>
</dbReference>
<dbReference type="Pfam" id="PF21019">
    <property type="entry name" value="Spectrin_3"/>
    <property type="match status" value="1"/>
</dbReference>
<dbReference type="FunFam" id="3.30.160.780:FF:000001">
    <property type="entry name" value="Plectin a"/>
    <property type="match status" value="1"/>
</dbReference>
<evidence type="ECO:0000256" key="9">
    <source>
        <dbReference type="ARBA" id="ARBA00023136"/>
    </source>
</evidence>
<dbReference type="Pfam" id="PF00681">
    <property type="entry name" value="Plectin"/>
    <property type="match status" value="19"/>
</dbReference>
<evidence type="ECO:0000259" key="12">
    <source>
        <dbReference type="Pfam" id="PF17902"/>
    </source>
</evidence>
<dbReference type="PANTHER" id="PTHR23169">
    <property type="entry name" value="ENVOPLAKIN"/>
    <property type="match status" value="1"/>
</dbReference>
<feature type="region of interest" description="Disordered" evidence="11">
    <location>
        <begin position="3297"/>
        <end position="3375"/>
    </location>
</feature>
<dbReference type="SMART" id="SM00150">
    <property type="entry name" value="SPEC"/>
    <property type="match status" value="1"/>
</dbReference>
<feature type="coiled-coil region" evidence="10">
    <location>
        <begin position="930"/>
        <end position="1024"/>
    </location>
</feature>
<dbReference type="SMART" id="SM00250">
    <property type="entry name" value="PLEC"/>
    <property type="match status" value="35"/>
</dbReference>
<evidence type="ECO:0000256" key="8">
    <source>
        <dbReference type="ARBA" id="ARBA00023054"/>
    </source>
</evidence>
<dbReference type="PANTHER" id="PTHR23169:SF26">
    <property type="entry name" value="DESMOPLAKIN"/>
    <property type="match status" value="1"/>
</dbReference>
<dbReference type="Pfam" id="PF17902">
    <property type="entry name" value="SH3_10"/>
    <property type="match status" value="1"/>
</dbReference>
<feature type="domain" description="Desmoplakin SH3" evidence="12">
    <location>
        <begin position="242"/>
        <end position="306"/>
    </location>
</feature>
<dbReference type="STRING" id="8078.ENSFHEP00000006010"/>
<feature type="domain" description="Desmoplakin spectrin-like" evidence="13">
    <location>
        <begin position="341"/>
        <end position="417"/>
    </location>
</feature>
<dbReference type="GO" id="GO:0030057">
    <property type="term" value="C:desmosome"/>
    <property type="evidence" value="ECO:0007669"/>
    <property type="project" value="UniProtKB-SubCell"/>
</dbReference>
<feature type="compositionally biased region" description="Low complexity" evidence="11">
    <location>
        <begin position="3645"/>
        <end position="3666"/>
    </location>
</feature>
<keyword evidence="7" id="KW-0965">Cell junction</keyword>